<dbReference type="OrthoDB" id="265717at2759"/>
<organism evidence="1 2">
    <name type="scientific">Pseudozyma flocculosa</name>
    <dbReference type="NCBI Taxonomy" id="84751"/>
    <lineage>
        <taxon>Eukaryota</taxon>
        <taxon>Fungi</taxon>
        <taxon>Dikarya</taxon>
        <taxon>Basidiomycota</taxon>
        <taxon>Ustilaginomycotina</taxon>
        <taxon>Ustilaginomycetes</taxon>
        <taxon>Ustilaginales</taxon>
        <taxon>Ustilaginaceae</taxon>
        <taxon>Pseudozyma</taxon>
    </lineage>
</organism>
<accession>A0A5C3EZJ0</accession>
<name>A0A5C3EZJ0_9BASI</name>
<dbReference type="EMBL" id="OOIP01000007">
    <property type="protein sequence ID" value="SPO37638.1"/>
    <property type="molecule type" value="Genomic_DNA"/>
</dbReference>
<evidence type="ECO:0000313" key="2">
    <source>
        <dbReference type="Proteomes" id="UP000323386"/>
    </source>
</evidence>
<evidence type="ECO:0000313" key="1">
    <source>
        <dbReference type="EMBL" id="SPO37638.1"/>
    </source>
</evidence>
<keyword evidence="2" id="KW-1185">Reference proteome</keyword>
<reference evidence="1 2" key="1">
    <citation type="submission" date="2018-03" db="EMBL/GenBank/DDBJ databases">
        <authorList>
            <person name="Guldener U."/>
        </authorList>
    </citation>
    <scope>NUCLEOTIDE SEQUENCE [LARGE SCALE GENOMIC DNA]</scope>
    <source>
        <strain evidence="1 2">DAOM196992</strain>
    </source>
</reference>
<dbReference type="AlphaFoldDB" id="A0A5C3EZJ0"/>
<dbReference type="Proteomes" id="UP000323386">
    <property type="component" value="Unassembled WGS sequence"/>
</dbReference>
<protein>
    <submittedName>
        <fullName evidence="1">Uncharacterized protein</fullName>
    </submittedName>
</protein>
<proteinExistence type="predicted"/>
<gene>
    <name evidence="1" type="ORF">PSFLO_03113</name>
</gene>
<sequence length="289" mass="31222">MMHFSSPRAIVSIATVAVAVLATVCSAASLPRLPVEAALDRRQGPNLVYPGNEAVQTGAFNLTAFIVPIPTADAAKLAGPFPLLPHGLPSSVVPAGMHPLMVHVGYFSDLRQDVVGLLPIRIDRLRAASFYIPFVDRIGTGRPFARSVVTLQDELVPVIVSRLTGLIDNRLASFDPPRAAYKEQGGRLTTSVFQGLSIAGIGIQRAAITASFRKTTRGPIREDVLRGIIGQPYFVSDLTEITDSCYKITYLYTFPDANPSFVEGALQLEVPTTRDRFNYDVAYGYTAAT</sequence>